<evidence type="ECO:0000313" key="3">
    <source>
        <dbReference type="Proteomes" id="UP000824211"/>
    </source>
</evidence>
<dbReference type="InterPro" id="IPR022742">
    <property type="entry name" value="Hydrolase_4"/>
</dbReference>
<dbReference type="SUPFAM" id="SSF53474">
    <property type="entry name" value="alpha/beta-Hydrolases"/>
    <property type="match status" value="1"/>
</dbReference>
<dbReference type="AlphaFoldDB" id="A0A9D2MFY4"/>
<dbReference type="EMBL" id="DWXX01000128">
    <property type="protein sequence ID" value="HJB59435.1"/>
    <property type="molecule type" value="Genomic_DNA"/>
</dbReference>
<dbReference type="Proteomes" id="UP000824211">
    <property type="component" value="Unassembled WGS sequence"/>
</dbReference>
<organism evidence="2 3">
    <name type="scientific">Candidatus Faecalibacterium faecipullorum</name>
    <dbReference type="NCBI Taxonomy" id="2838578"/>
    <lineage>
        <taxon>Bacteria</taxon>
        <taxon>Bacillati</taxon>
        <taxon>Bacillota</taxon>
        <taxon>Clostridia</taxon>
        <taxon>Eubacteriales</taxon>
        <taxon>Oscillospiraceae</taxon>
        <taxon>Faecalibacterium</taxon>
    </lineage>
</organism>
<comment type="caution">
    <text evidence="2">The sequence shown here is derived from an EMBL/GenBank/DDBJ whole genome shotgun (WGS) entry which is preliminary data.</text>
</comment>
<feature type="domain" description="Serine aminopeptidase S33" evidence="1">
    <location>
        <begin position="28"/>
        <end position="294"/>
    </location>
</feature>
<proteinExistence type="predicted"/>
<name>A0A9D2MFY4_9FIRM</name>
<reference evidence="2" key="1">
    <citation type="journal article" date="2021" name="PeerJ">
        <title>Extensive microbial diversity within the chicken gut microbiome revealed by metagenomics and culture.</title>
        <authorList>
            <person name="Gilroy R."/>
            <person name="Ravi A."/>
            <person name="Getino M."/>
            <person name="Pursley I."/>
            <person name="Horton D.L."/>
            <person name="Alikhan N.F."/>
            <person name="Baker D."/>
            <person name="Gharbi K."/>
            <person name="Hall N."/>
            <person name="Watson M."/>
            <person name="Adriaenssens E.M."/>
            <person name="Foster-Nyarko E."/>
            <person name="Jarju S."/>
            <person name="Secka A."/>
            <person name="Antonio M."/>
            <person name="Oren A."/>
            <person name="Chaudhuri R.R."/>
            <person name="La Ragione R."/>
            <person name="Hildebrand F."/>
            <person name="Pallen M.J."/>
        </authorList>
    </citation>
    <scope>NUCLEOTIDE SEQUENCE</scope>
    <source>
        <strain evidence="2">ChiHjej9B8-13557</strain>
    </source>
</reference>
<sequence length="311" mass="34464">MCTLRYEKIPSTRPGAQLNVLVCLPEGRPRAVLQMTHGMVEYIGRYEELARFLAGQGIAAVGHDHLGHGGTAATKEDYGYFGRPDGNRLLLDDIFAVTRWAKALPALAGLPWFLLGHSMGSFYARQYLCEHGGELSGAILMGTGWQPRAAALAGRALCHLLAAFKGWHYRSKLVDGMAFGSYNRSFAPARTSKDWLNRDGREVDRYLADERCSFRFTLNGYDSLFTGLARLCDKRLLAQAPKDLPLLFLSGADDPVGSRGKGVERAAQSLRDAGVRHIAVKLYPAARHELLLELNRQEVFADIQAFMEQHI</sequence>
<dbReference type="Gene3D" id="3.40.50.1820">
    <property type="entry name" value="alpha/beta hydrolase"/>
    <property type="match status" value="1"/>
</dbReference>
<dbReference type="InterPro" id="IPR051044">
    <property type="entry name" value="MAG_DAG_Lipase"/>
</dbReference>
<evidence type="ECO:0000313" key="2">
    <source>
        <dbReference type="EMBL" id="HJB59435.1"/>
    </source>
</evidence>
<dbReference type="PANTHER" id="PTHR11614">
    <property type="entry name" value="PHOSPHOLIPASE-RELATED"/>
    <property type="match status" value="1"/>
</dbReference>
<dbReference type="InterPro" id="IPR029058">
    <property type="entry name" value="AB_hydrolase_fold"/>
</dbReference>
<dbReference type="Pfam" id="PF12146">
    <property type="entry name" value="Hydrolase_4"/>
    <property type="match status" value="1"/>
</dbReference>
<reference evidence="2" key="2">
    <citation type="submission" date="2021-04" db="EMBL/GenBank/DDBJ databases">
        <authorList>
            <person name="Gilroy R."/>
        </authorList>
    </citation>
    <scope>NUCLEOTIDE SEQUENCE</scope>
    <source>
        <strain evidence="2">ChiHjej9B8-13557</strain>
    </source>
</reference>
<protein>
    <submittedName>
        <fullName evidence="2">Lysophospholipase</fullName>
    </submittedName>
</protein>
<evidence type="ECO:0000259" key="1">
    <source>
        <dbReference type="Pfam" id="PF12146"/>
    </source>
</evidence>
<gene>
    <name evidence="2" type="ORF">H9771_07265</name>
</gene>
<accession>A0A9D2MFY4</accession>